<name>A0ABV2AWV4_9GAMM</name>
<sequence length="259" mass="28806">MQATATVNYHIASPEQQAFHIDAGGVVGNLISPELVPTKILVTDAREDLEPVSFAADSVSFVKSVSAVKKFDVTIDWEKAYNSELTDLLAERAGAREVVIFDHTVRVNDPDATRKPARNVHSDYSPEGAHRRLRDLLGDEKAKTWEAGHFSFVNVWRPVGNPITNAPLGFVRPRSVAEKDWLTIKLIYPDRVGSILGLVANNAHEWVYLSDMTPDEVAFFNIYDNQGKPSIAHSALDMVCDHSAEIPRKSIESRALVRY</sequence>
<evidence type="ECO:0000313" key="1">
    <source>
        <dbReference type="EMBL" id="MES1928132.1"/>
    </source>
</evidence>
<dbReference type="PANTHER" id="PTHR34598">
    <property type="entry name" value="BLL6449 PROTEIN"/>
    <property type="match status" value="1"/>
</dbReference>
<proteinExistence type="predicted"/>
<dbReference type="RefSeq" id="WP_353109016.1">
    <property type="nucleotide sequence ID" value="NZ_APND01000001.1"/>
</dbReference>
<organism evidence="1 2">
    <name type="scientific">Salinisphaera dokdonensis CL-ES53</name>
    <dbReference type="NCBI Taxonomy" id="1304272"/>
    <lineage>
        <taxon>Bacteria</taxon>
        <taxon>Pseudomonadati</taxon>
        <taxon>Pseudomonadota</taxon>
        <taxon>Gammaproteobacteria</taxon>
        <taxon>Salinisphaerales</taxon>
        <taxon>Salinisphaeraceae</taxon>
        <taxon>Salinisphaera</taxon>
    </lineage>
</organism>
<evidence type="ECO:0000313" key="2">
    <source>
        <dbReference type="Proteomes" id="UP001460888"/>
    </source>
</evidence>
<evidence type="ECO:0008006" key="3">
    <source>
        <dbReference type="Google" id="ProtNLM"/>
    </source>
</evidence>
<accession>A0ABV2AWV4</accession>
<gene>
    <name evidence="1" type="ORF">SADO_02715</name>
</gene>
<dbReference type="EMBL" id="APND01000001">
    <property type="protein sequence ID" value="MES1928132.1"/>
    <property type="molecule type" value="Genomic_DNA"/>
</dbReference>
<comment type="caution">
    <text evidence="1">The sequence shown here is derived from an EMBL/GenBank/DDBJ whole genome shotgun (WGS) entry which is preliminary data.</text>
</comment>
<keyword evidence="2" id="KW-1185">Reference proteome</keyword>
<protein>
    <recommendedName>
        <fullName evidence="3">Methyltransferase</fullName>
    </recommendedName>
</protein>
<reference evidence="1 2" key="1">
    <citation type="submission" date="2013-03" db="EMBL/GenBank/DDBJ databases">
        <title>Salinisphaera dokdonensis CL-ES53 Genome Sequencing.</title>
        <authorList>
            <person name="Li C."/>
            <person name="Lai Q."/>
            <person name="Shao Z."/>
        </authorList>
    </citation>
    <scope>NUCLEOTIDE SEQUENCE [LARGE SCALE GENOMIC DNA]</scope>
    <source>
        <strain evidence="1 2">CL-ES53</strain>
    </source>
</reference>
<dbReference type="InterPro" id="IPR044053">
    <property type="entry name" value="AsaB-like"/>
</dbReference>
<dbReference type="NCBIfam" id="NF041278">
    <property type="entry name" value="CmcJ_NvfI_EfuI"/>
    <property type="match status" value="1"/>
</dbReference>
<dbReference type="PANTHER" id="PTHR34598:SF3">
    <property type="entry name" value="OXIDOREDUCTASE AN1597"/>
    <property type="match status" value="1"/>
</dbReference>
<dbReference type="Proteomes" id="UP001460888">
    <property type="component" value="Unassembled WGS sequence"/>
</dbReference>